<comment type="caution">
    <text evidence="2">The sequence shown here is derived from an EMBL/GenBank/DDBJ whole genome shotgun (WGS) entry which is preliminary data.</text>
</comment>
<evidence type="ECO:0000313" key="2">
    <source>
        <dbReference type="EMBL" id="KCZ96572.1"/>
    </source>
</evidence>
<dbReference type="AlphaFoldDB" id="A0A062V3T9"/>
<keyword evidence="1" id="KW-0472">Membrane</keyword>
<evidence type="ECO:0000313" key="3">
    <source>
        <dbReference type="Proteomes" id="UP000027100"/>
    </source>
</evidence>
<dbReference type="Proteomes" id="UP000027100">
    <property type="component" value="Unassembled WGS sequence"/>
</dbReference>
<accession>A0A062V3T9</accession>
<feature type="transmembrane region" description="Helical" evidence="1">
    <location>
        <begin position="163"/>
        <end position="184"/>
    </location>
</feature>
<keyword evidence="1" id="KW-1133">Transmembrane helix</keyword>
<dbReference type="RefSeq" id="WP_035602773.1">
    <property type="nucleotide sequence ID" value="NZ_ARYM01000048.1"/>
</dbReference>
<evidence type="ECO:0000256" key="1">
    <source>
        <dbReference type="SAM" id="Phobius"/>
    </source>
</evidence>
<gene>
    <name evidence="2" type="ORF">HPO_19180</name>
</gene>
<keyword evidence="3" id="KW-1185">Reference proteome</keyword>
<dbReference type="OrthoDB" id="9792185at2"/>
<sequence>MINYKSITIFENRKRVRALSAFRANVERWIEVNLADNAETAALRRSINLTLVDARKFTVFAGIGVSGQQFPAPAVGGAIVPFDLFADIFGPNRIFGSHNRLIDSIDRAIGVYESDQQAANFRTFNPFWWIGKGLTWLARTPFMIAGAAGFDTTKAENSVLGKLVRLTVWLGGAAATIVTLWPYLTFLPF</sequence>
<protein>
    <submittedName>
        <fullName evidence="2">Uncharacterized protein</fullName>
    </submittedName>
</protein>
<name>A0A062V3T9_9PROT</name>
<reference evidence="2 3" key="1">
    <citation type="journal article" date="2014" name="Antonie Van Leeuwenhoek">
        <title>Hyphomonas beringensis sp. nov. and Hyphomonas chukchiensis sp. nov., isolated from surface seawater of the Bering Sea and Chukchi Sea.</title>
        <authorList>
            <person name="Li C."/>
            <person name="Lai Q."/>
            <person name="Li G."/>
            <person name="Dong C."/>
            <person name="Wang J."/>
            <person name="Liao Y."/>
            <person name="Shao Z."/>
        </authorList>
    </citation>
    <scope>NUCLEOTIDE SEQUENCE [LARGE SCALE GENOMIC DNA]</scope>
    <source>
        <strain evidence="2 3">PS728</strain>
    </source>
</reference>
<keyword evidence="1" id="KW-0812">Transmembrane</keyword>
<organism evidence="2 3">
    <name type="scientific">Hyphomonas polymorpha PS728</name>
    <dbReference type="NCBI Taxonomy" id="1280954"/>
    <lineage>
        <taxon>Bacteria</taxon>
        <taxon>Pseudomonadati</taxon>
        <taxon>Pseudomonadota</taxon>
        <taxon>Alphaproteobacteria</taxon>
        <taxon>Hyphomonadales</taxon>
        <taxon>Hyphomonadaceae</taxon>
        <taxon>Hyphomonas</taxon>
    </lineage>
</organism>
<dbReference type="EMBL" id="ARYM01000048">
    <property type="protein sequence ID" value="KCZ96572.1"/>
    <property type="molecule type" value="Genomic_DNA"/>
</dbReference>
<proteinExistence type="predicted"/>